<evidence type="ECO:0000313" key="2">
    <source>
        <dbReference type="Proteomes" id="UP000078459"/>
    </source>
</evidence>
<proteinExistence type="predicted"/>
<accession>A0A179DE15</accession>
<sequence>MTYVELRKQLIDKINKTENLELLEEANRLLGVEINNNVIFEFYNYQKERINESLTQIKKGDFLTEIEANKEIDEWLEK</sequence>
<gene>
    <name evidence="1" type="ORF">A5893_10260</name>
</gene>
<dbReference type="OrthoDB" id="1122787at2"/>
<dbReference type="AlphaFoldDB" id="A0A179DE15"/>
<reference evidence="1 2" key="1">
    <citation type="submission" date="2016-04" db="EMBL/GenBank/DDBJ databases">
        <authorList>
            <person name="Evans L.H."/>
            <person name="Alamgir A."/>
            <person name="Owens N."/>
            <person name="Weber N.D."/>
            <person name="Virtaneva K."/>
            <person name="Barbian K."/>
            <person name="Babar A."/>
            <person name="Rosenke K."/>
        </authorList>
    </citation>
    <scope>NUCLEOTIDE SEQUENCE [LARGE SCALE GENOMIC DNA]</scope>
    <source>
        <strain evidence="1 2">CCM 8644</strain>
    </source>
</reference>
<dbReference type="RefSeq" id="WP_068822582.1">
    <property type="nucleotide sequence ID" value="NZ_LWHJ01000028.1"/>
</dbReference>
<protein>
    <submittedName>
        <fullName evidence="1">Uncharacterized protein</fullName>
    </submittedName>
</protein>
<keyword evidence="2" id="KW-1185">Reference proteome</keyword>
<reference evidence="1 2" key="2">
    <citation type="submission" date="2016-06" db="EMBL/GenBank/DDBJ databases">
        <title>Pedobacter psychrophilus sp. nov., isolated from Antarctic fragmentary rock.</title>
        <authorList>
            <person name="Svec P."/>
        </authorList>
    </citation>
    <scope>NUCLEOTIDE SEQUENCE [LARGE SCALE GENOMIC DNA]</scope>
    <source>
        <strain evidence="1 2">CCM 8644</strain>
    </source>
</reference>
<organism evidence="1 2">
    <name type="scientific">Pedobacter psychrophilus</name>
    <dbReference type="NCBI Taxonomy" id="1826909"/>
    <lineage>
        <taxon>Bacteria</taxon>
        <taxon>Pseudomonadati</taxon>
        <taxon>Bacteroidota</taxon>
        <taxon>Sphingobacteriia</taxon>
        <taxon>Sphingobacteriales</taxon>
        <taxon>Sphingobacteriaceae</taxon>
        <taxon>Pedobacter</taxon>
    </lineage>
</organism>
<comment type="caution">
    <text evidence="1">The sequence shown here is derived from an EMBL/GenBank/DDBJ whole genome shotgun (WGS) entry which is preliminary data.</text>
</comment>
<evidence type="ECO:0000313" key="1">
    <source>
        <dbReference type="EMBL" id="OAQ39052.1"/>
    </source>
</evidence>
<dbReference type="Proteomes" id="UP000078459">
    <property type="component" value="Unassembled WGS sequence"/>
</dbReference>
<dbReference type="EMBL" id="LWHJ01000028">
    <property type="protein sequence ID" value="OAQ39052.1"/>
    <property type="molecule type" value="Genomic_DNA"/>
</dbReference>
<name>A0A179DE15_9SPHI</name>
<dbReference type="STRING" id="1826909.A5893_10260"/>